<keyword evidence="1" id="KW-0472">Membrane</keyword>
<keyword evidence="1" id="KW-0812">Transmembrane</keyword>
<protein>
    <submittedName>
        <fullName evidence="2">Uncharacterized protein</fullName>
    </submittedName>
</protein>
<dbReference type="AlphaFoldDB" id="A0AAE1PEV1"/>
<feature type="transmembrane region" description="Helical" evidence="1">
    <location>
        <begin position="20"/>
        <end position="38"/>
    </location>
</feature>
<reference evidence="2" key="1">
    <citation type="submission" date="2023-11" db="EMBL/GenBank/DDBJ databases">
        <title>Genome assemblies of two species of porcelain crab, Petrolisthes cinctipes and Petrolisthes manimaculis (Anomura: Porcellanidae).</title>
        <authorList>
            <person name="Angst P."/>
        </authorList>
    </citation>
    <scope>NUCLEOTIDE SEQUENCE</scope>
    <source>
        <strain evidence="2">PB745_02</strain>
        <tissue evidence="2">Gill</tissue>
    </source>
</reference>
<accession>A0AAE1PEV1</accession>
<proteinExistence type="predicted"/>
<keyword evidence="1" id="KW-1133">Transmembrane helix</keyword>
<dbReference type="EMBL" id="JAWZYT010002159">
    <property type="protein sequence ID" value="KAK4306251.1"/>
    <property type="molecule type" value="Genomic_DNA"/>
</dbReference>
<evidence type="ECO:0000256" key="1">
    <source>
        <dbReference type="SAM" id="Phobius"/>
    </source>
</evidence>
<dbReference type="Proteomes" id="UP001292094">
    <property type="component" value="Unassembled WGS sequence"/>
</dbReference>
<gene>
    <name evidence="2" type="ORF">Pmani_021916</name>
</gene>
<keyword evidence="3" id="KW-1185">Reference proteome</keyword>
<comment type="caution">
    <text evidence="2">The sequence shown here is derived from an EMBL/GenBank/DDBJ whole genome shotgun (WGS) entry which is preliminary data.</text>
</comment>
<name>A0AAE1PEV1_9EUCA</name>
<organism evidence="2 3">
    <name type="scientific">Petrolisthes manimaculis</name>
    <dbReference type="NCBI Taxonomy" id="1843537"/>
    <lineage>
        <taxon>Eukaryota</taxon>
        <taxon>Metazoa</taxon>
        <taxon>Ecdysozoa</taxon>
        <taxon>Arthropoda</taxon>
        <taxon>Crustacea</taxon>
        <taxon>Multicrustacea</taxon>
        <taxon>Malacostraca</taxon>
        <taxon>Eumalacostraca</taxon>
        <taxon>Eucarida</taxon>
        <taxon>Decapoda</taxon>
        <taxon>Pleocyemata</taxon>
        <taxon>Anomura</taxon>
        <taxon>Galatheoidea</taxon>
        <taxon>Porcellanidae</taxon>
        <taxon>Petrolisthes</taxon>
    </lineage>
</organism>
<feature type="transmembrane region" description="Helical" evidence="1">
    <location>
        <begin position="45"/>
        <end position="63"/>
    </location>
</feature>
<evidence type="ECO:0000313" key="3">
    <source>
        <dbReference type="Proteomes" id="UP001292094"/>
    </source>
</evidence>
<evidence type="ECO:0000313" key="2">
    <source>
        <dbReference type="EMBL" id="KAK4306251.1"/>
    </source>
</evidence>
<sequence length="110" mass="12145">MISDVTPQDTGGEERWWELVLWTSVMSSLAAVLARFLLVPLVKVILIPVFAITLKIISVTIFGEMAMETILGNRGYVNYALKLLGDYIDYQTVVELLIGSLATPPPPSLH</sequence>